<evidence type="ECO:0000256" key="3">
    <source>
        <dbReference type="ARBA" id="ARBA00023125"/>
    </source>
</evidence>
<dbReference type="Pfam" id="PF00126">
    <property type="entry name" value="HTH_1"/>
    <property type="match status" value="1"/>
</dbReference>
<evidence type="ECO:0000313" key="7">
    <source>
        <dbReference type="Proteomes" id="UP000543556"/>
    </source>
</evidence>
<name>A0A7Y7IIH5_9MICC</name>
<proteinExistence type="inferred from homology"/>
<dbReference type="AlphaFoldDB" id="A0A7Y7IIH5"/>
<dbReference type="RefSeq" id="WP_176635667.1">
    <property type="nucleotide sequence ID" value="NZ_JAAMFM010000022.1"/>
</dbReference>
<dbReference type="GO" id="GO:0032993">
    <property type="term" value="C:protein-DNA complex"/>
    <property type="evidence" value="ECO:0007669"/>
    <property type="project" value="TreeGrafter"/>
</dbReference>
<keyword evidence="4" id="KW-0804">Transcription</keyword>
<comment type="similarity">
    <text evidence="1">Belongs to the LysR transcriptional regulatory family.</text>
</comment>
<evidence type="ECO:0000256" key="4">
    <source>
        <dbReference type="ARBA" id="ARBA00023163"/>
    </source>
</evidence>
<dbReference type="Gene3D" id="3.40.190.10">
    <property type="entry name" value="Periplasmic binding protein-like II"/>
    <property type="match status" value="2"/>
</dbReference>
<evidence type="ECO:0000313" key="6">
    <source>
        <dbReference type="EMBL" id="NVM95938.1"/>
    </source>
</evidence>
<evidence type="ECO:0000259" key="5">
    <source>
        <dbReference type="PROSITE" id="PS50931"/>
    </source>
</evidence>
<dbReference type="PROSITE" id="PS50931">
    <property type="entry name" value="HTH_LYSR"/>
    <property type="match status" value="1"/>
</dbReference>
<dbReference type="SUPFAM" id="SSF53850">
    <property type="entry name" value="Periplasmic binding protein-like II"/>
    <property type="match status" value="1"/>
</dbReference>
<keyword evidence="2" id="KW-0805">Transcription regulation</keyword>
<organism evidence="6 7">
    <name type="scientific">Arthrobacter wenxiniae</name>
    <dbReference type="NCBI Taxonomy" id="2713570"/>
    <lineage>
        <taxon>Bacteria</taxon>
        <taxon>Bacillati</taxon>
        <taxon>Actinomycetota</taxon>
        <taxon>Actinomycetes</taxon>
        <taxon>Micrococcales</taxon>
        <taxon>Micrococcaceae</taxon>
        <taxon>Arthrobacter</taxon>
    </lineage>
</organism>
<dbReference type="InterPro" id="IPR036388">
    <property type="entry name" value="WH-like_DNA-bd_sf"/>
</dbReference>
<dbReference type="Gene3D" id="1.10.10.10">
    <property type="entry name" value="Winged helix-like DNA-binding domain superfamily/Winged helix DNA-binding domain"/>
    <property type="match status" value="1"/>
</dbReference>
<keyword evidence="3" id="KW-0238">DNA-binding</keyword>
<dbReference type="InterPro" id="IPR000847">
    <property type="entry name" value="LysR_HTH_N"/>
</dbReference>
<dbReference type="PANTHER" id="PTHR30346">
    <property type="entry name" value="TRANSCRIPTIONAL DUAL REGULATOR HCAR-RELATED"/>
    <property type="match status" value="1"/>
</dbReference>
<comment type="caution">
    <text evidence="6">The sequence shown here is derived from an EMBL/GenBank/DDBJ whole genome shotgun (WGS) entry which is preliminary data.</text>
</comment>
<accession>A0A7Y7IIH5</accession>
<feature type="domain" description="HTH lysR-type" evidence="5">
    <location>
        <begin position="1"/>
        <end position="58"/>
    </location>
</feature>
<evidence type="ECO:0000256" key="2">
    <source>
        <dbReference type="ARBA" id="ARBA00023015"/>
    </source>
</evidence>
<gene>
    <name evidence="6" type="ORF">G6034_13705</name>
</gene>
<dbReference type="PANTHER" id="PTHR30346:SF29">
    <property type="entry name" value="LYSR SUBSTRATE-BINDING"/>
    <property type="match status" value="1"/>
</dbReference>
<dbReference type="InterPro" id="IPR036390">
    <property type="entry name" value="WH_DNA-bd_sf"/>
</dbReference>
<dbReference type="Proteomes" id="UP000543556">
    <property type="component" value="Unassembled WGS sequence"/>
</dbReference>
<dbReference type="InterPro" id="IPR005119">
    <property type="entry name" value="LysR_subst-bd"/>
</dbReference>
<evidence type="ECO:0000256" key="1">
    <source>
        <dbReference type="ARBA" id="ARBA00009437"/>
    </source>
</evidence>
<sequence length="312" mass="32889">MELGQLRALREVQARGSIAAAAQALRVTPSSVSQQLSALARRAGTALTYRHGRRTALTPAGLALARAAAEVEVAMARAETAVQRFTDDAGAPVSVAAFHSAGLALFRRLEQAVAEGGGPRLAFSDEDVAQQGFAALTADYDVVVAHRLAGSPAWPETVRATALAFEPLDVAVGAGHRLARRKSLVPADLRGEQWISVHRGFPLEGAIELIGTLAGEDAAIAHRINEFFVAASVVERGACVSLMPRYTVSRSCFPQLVLVPLRAPALGRHIDILARPEAMERAGVQHVIRALHGAMAALVNRPGGGRPPATIR</sequence>
<reference evidence="6 7" key="1">
    <citation type="submission" date="2020-02" db="EMBL/GenBank/DDBJ databases">
        <title>Genome sequence of strain AETb3-4.</title>
        <authorList>
            <person name="Gao J."/>
            <person name="Zhang X."/>
        </authorList>
    </citation>
    <scope>NUCLEOTIDE SEQUENCE [LARGE SCALE GENOMIC DNA]</scope>
    <source>
        <strain evidence="6 7">AETb3-4</strain>
    </source>
</reference>
<dbReference type="EMBL" id="JAAMFM010000022">
    <property type="protein sequence ID" value="NVM95938.1"/>
    <property type="molecule type" value="Genomic_DNA"/>
</dbReference>
<keyword evidence="7" id="KW-1185">Reference proteome</keyword>
<dbReference type="Pfam" id="PF03466">
    <property type="entry name" value="LysR_substrate"/>
    <property type="match status" value="1"/>
</dbReference>
<dbReference type="GO" id="GO:0003700">
    <property type="term" value="F:DNA-binding transcription factor activity"/>
    <property type="evidence" value="ECO:0007669"/>
    <property type="project" value="InterPro"/>
</dbReference>
<protein>
    <submittedName>
        <fullName evidence="6">LysR family transcriptional regulator</fullName>
    </submittedName>
</protein>
<dbReference type="SUPFAM" id="SSF46785">
    <property type="entry name" value="Winged helix' DNA-binding domain"/>
    <property type="match status" value="1"/>
</dbReference>
<dbReference type="GO" id="GO:0003677">
    <property type="term" value="F:DNA binding"/>
    <property type="evidence" value="ECO:0007669"/>
    <property type="project" value="UniProtKB-KW"/>
</dbReference>